<reference evidence="1" key="1">
    <citation type="journal article" date="2015" name="Nature">
        <title>Complex archaea that bridge the gap between prokaryotes and eukaryotes.</title>
        <authorList>
            <person name="Spang A."/>
            <person name="Saw J.H."/>
            <person name="Jorgensen S.L."/>
            <person name="Zaremba-Niedzwiedzka K."/>
            <person name="Martijn J."/>
            <person name="Lind A.E."/>
            <person name="van Eijk R."/>
            <person name="Schleper C."/>
            <person name="Guy L."/>
            <person name="Ettema T.J."/>
        </authorList>
    </citation>
    <scope>NUCLEOTIDE SEQUENCE</scope>
</reference>
<name>A0A0F9HK72_9ZZZZ</name>
<dbReference type="AlphaFoldDB" id="A0A0F9HK72"/>
<gene>
    <name evidence="1" type="ORF">LCGC14_1692960</name>
</gene>
<dbReference type="InterPro" id="IPR049718">
    <property type="entry name" value="AKO59007-like"/>
</dbReference>
<proteinExistence type="predicted"/>
<evidence type="ECO:0000313" key="1">
    <source>
        <dbReference type="EMBL" id="KKM15746.1"/>
    </source>
</evidence>
<sequence>MINGGASVVETLIKEKQDDGGFYLGADVLNNTQGHDTTIVEYRWQNSYEPIVITRDEERNNSGDMHKLLDLTGTKISLAERAIRDRMDQALSKPVSEANRLIDLETLVNTGTLGTIAGGTETFWQATVTASGAFATQGLTDVTTAYYGVSSSQTVDNPTTHLTTKTIFQKFEQTRLPLERISNSLTANAGFTNLTFKGKPVIYGNFIQTGLWFGLNMNYNWLAVDTATDMVTTPLNRAANITLDEVNELRGVDTLYASDFLR</sequence>
<dbReference type="EMBL" id="LAZR01014831">
    <property type="protein sequence ID" value="KKM15746.1"/>
    <property type="molecule type" value="Genomic_DNA"/>
</dbReference>
<accession>A0A0F9HK72</accession>
<comment type="caution">
    <text evidence="1">The sequence shown here is derived from an EMBL/GenBank/DDBJ whole genome shotgun (WGS) entry which is preliminary data.</text>
</comment>
<organism evidence="1">
    <name type="scientific">marine sediment metagenome</name>
    <dbReference type="NCBI Taxonomy" id="412755"/>
    <lineage>
        <taxon>unclassified sequences</taxon>
        <taxon>metagenomes</taxon>
        <taxon>ecological metagenomes</taxon>
    </lineage>
</organism>
<dbReference type="NCBIfam" id="NF033394">
    <property type="entry name" value="capsid_maj_Podo"/>
    <property type="match status" value="1"/>
</dbReference>
<protein>
    <submittedName>
        <fullName evidence="1">Uncharacterized protein</fullName>
    </submittedName>
</protein>